<gene>
    <name evidence="2" type="primary">yhjQ</name>
    <name evidence="2" type="ORF">GXW71_00625</name>
</gene>
<evidence type="ECO:0000256" key="1">
    <source>
        <dbReference type="SAM" id="MobiDB-lite"/>
    </source>
</evidence>
<dbReference type="InterPro" id="IPR050678">
    <property type="entry name" value="DNA_Partitioning_ATPase"/>
</dbReference>
<dbReference type="RefSeq" id="WP_211850335.1">
    <property type="nucleotide sequence ID" value="NZ_JAAGBB010000001.1"/>
</dbReference>
<dbReference type="Pfam" id="PF06564">
    <property type="entry name" value="CBP_BcsQ"/>
    <property type="match status" value="1"/>
</dbReference>
<dbReference type="CDD" id="cd02042">
    <property type="entry name" value="ParAB_family"/>
    <property type="match status" value="1"/>
</dbReference>
<dbReference type="NCBIfam" id="TIGR03371">
    <property type="entry name" value="cellulose_yhjQ"/>
    <property type="match status" value="1"/>
</dbReference>
<feature type="region of interest" description="Disordered" evidence="1">
    <location>
        <begin position="258"/>
        <end position="279"/>
    </location>
</feature>
<dbReference type="Gene3D" id="3.40.50.300">
    <property type="entry name" value="P-loop containing nucleotide triphosphate hydrolases"/>
    <property type="match status" value="1"/>
</dbReference>
<reference evidence="3" key="1">
    <citation type="journal article" date="2021" name="Syst. Appl. Microbiol.">
        <title>Roseomonas hellenica sp. nov., isolated from roots of wild-growing Alkanna tinctoria.</title>
        <authorList>
            <person name="Rat A."/>
            <person name="Naranjo H.D."/>
            <person name="Lebbe L."/>
            <person name="Cnockaert M."/>
            <person name="Krigas N."/>
            <person name="Grigoriadou K."/>
            <person name="Maloupa E."/>
            <person name="Willems A."/>
        </authorList>
    </citation>
    <scope>NUCLEOTIDE SEQUENCE [LARGE SCALE GENOMIC DNA]</scope>
    <source>
        <strain evidence="3">LMG 31523</strain>
    </source>
</reference>
<dbReference type="PANTHER" id="PTHR13696">
    <property type="entry name" value="P-LOOP CONTAINING NUCLEOSIDE TRIPHOSPHATE HYDROLASE"/>
    <property type="match status" value="1"/>
</dbReference>
<organism evidence="2 3">
    <name type="scientific">Plastoroseomonas hellenica</name>
    <dbReference type="NCBI Taxonomy" id="2687306"/>
    <lineage>
        <taxon>Bacteria</taxon>
        <taxon>Pseudomonadati</taxon>
        <taxon>Pseudomonadota</taxon>
        <taxon>Alphaproteobacteria</taxon>
        <taxon>Acetobacterales</taxon>
        <taxon>Acetobacteraceae</taxon>
        <taxon>Plastoroseomonas</taxon>
    </lineage>
</organism>
<sequence length="279" mass="28754">MPVICLASPKGGVGKTTMSANLAHALQRAGRRVLAIDLDPQNALRLHFGVPLEDTGGFMARLTAGVDPGGALRETASGVALLPHGALDMASSLALAVAIERNPEQITAPLRRLMADPGLVIIIDTPPGPSHALAAVIPLVDTFVAVLLADAASTALLPQVETGAFLGQGTLASLFASRLRIIINQVDQASRLSFTAAEAVARHLGPKLLGAVARDEAMSEALAYQRLLLDFAPASRAATDLGAIAQALVALLPTPVAASQPAAGPPPLLDPSRWGQRSW</sequence>
<name>A0ABS5ERD0_9PROT</name>
<keyword evidence="3" id="KW-1185">Reference proteome</keyword>
<protein>
    <submittedName>
        <fullName evidence="2">Cellulose synthase operon protein YhjQ</fullName>
    </submittedName>
</protein>
<accession>A0ABS5ERD0</accession>
<evidence type="ECO:0000313" key="3">
    <source>
        <dbReference type="Proteomes" id="UP001196870"/>
    </source>
</evidence>
<dbReference type="Proteomes" id="UP001196870">
    <property type="component" value="Unassembled WGS sequence"/>
</dbReference>
<proteinExistence type="predicted"/>
<dbReference type="EMBL" id="JAAGBB010000001">
    <property type="protein sequence ID" value="MBR0662847.1"/>
    <property type="molecule type" value="Genomic_DNA"/>
</dbReference>
<dbReference type="SUPFAM" id="SSF52540">
    <property type="entry name" value="P-loop containing nucleoside triphosphate hydrolases"/>
    <property type="match status" value="1"/>
</dbReference>
<dbReference type="InterPro" id="IPR027417">
    <property type="entry name" value="P-loop_NTPase"/>
</dbReference>
<comment type="caution">
    <text evidence="2">The sequence shown here is derived from an EMBL/GenBank/DDBJ whole genome shotgun (WGS) entry which is preliminary data.</text>
</comment>
<dbReference type="InterPro" id="IPR017746">
    <property type="entry name" value="Cellulose_synthase_operon_BcsQ"/>
</dbReference>
<evidence type="ECO:0000313" key="2">
    <source>
        <dbReference type="EMBL" id="MBR0662847.1"/>
    </source>
</evidence>
<dbReference type="PANTHER" id="PTHR13696:SF52">
    <property type="entry name" value="PARA FAMILY PROTEIN CT_582"/>
    <property type="match status" value="1"/>
</dbReference>